<dbReference type="SUPFAM" id="SSF46626">
    <property type="entry name" value="Cytochrome c"/>
    <property type="match status" value="3"/>
</dbReference>
<keyword evidence="4" id="KW-0249">Electron transport</keyword>
<gene>
    <name evidence="8" type="ORF">SAMN02982917_1499</name>
</gene>
<name>A0A1X7EC40_9PROT</name>
<feature type="domain" description="Cytochrome c" evidence="7">
    <location>
        <begin position="187"/>
        <end position="267"/>
    </location>
</feature>
<protein>
    <submittedName>
        <fullName evidence="8">Cytochrome c553</fullName>
    </submittedName>
</protein>
<keyword evidence="3 6" id="KW-0479">Metal-binding</keyword>
<dbReference type="RefSeq" id="WP_085083813.1">
    <property type="nucleotide sequence ID" value="NZ_FXAK01000002.1"/>
</dbReference>
<dbReference type="Proteomes" id="UP000192936">
    <property type="component" value="Unassembled WGS sequence"/>
</dbReference>
<evidence type="ECO:0000259" key="7">
    <source>
        <dbReference type="PROSITE" id="PS51007"/>
    </source>
</evidence>
<keyword evidence="2 6" id="KW-0349">Heme</keyword>
<keyword evidence="5 6" id="KW-0408">Iron</keyword>
<evidence type="ECO:0000256" key="4">
    <source>
        <dbReference type="ARBA" id="ARBA00022982"/>
    </source>
</evidence>
<dbReference type="InterPro" id="IPR009056">
    <property type="entry name" value="Cyt_c-like_dom"/>
</dbReference>
<proteinExistence type="predicted"/>
<dbReference type="GO" id="GO:0020037">
    <property type="term" value="F:heme binding"/>
    <property type="evidence" value="ECO:0007669"/>
    <property type="project" value="InterPro"/>
</dbReference>
<dbReference type="GO" id="GO:0009055">
    <property type="term" value="F:electron transfer activity"/>
    <property type="evidence" value="ECO:0007669"/>
    <property type="project" value="InterPro"/>
</dbReference>
<dbReference type="STRING" id="286727.SAMN02982917_1499"/>
<dbReference type="EMBL" id="FXAK01000002">
    <property type="protein sequence ID" value="SMF31397.1"/>
    <property type="molecule type" value="Genomic_DNA"/>
</dbReference>
<feature type="domain" description="Cytochrome c" evidence="7">
    <location>
        <begin position="281"/>
        <end position="376"/>
    </location>
</feature>
<evidence type="ECO:0000256" key="3">
    <source>
        <dbReference type="ARBA" id="ARBA00022723"/>
    </source>
</evidence>
<accession>A0A1X7EC40</accession>
<reference evidence="8 9" key="1">
    <citation type="submission" date="2017-04" db="EMBL/GenBank/DDBJ databases">
        <authorList>
            <person name="Afonso C.L."/>
            <person name="Miller P.J."/>
            <person name="Scott M.A."/>
            <person name="Spackman E."/>
            <person name="Goraichik I."/>
            <person name="Dimitrov K.M."/>
            <person name="Suarez D.L."/>
            <person name="Swayne D.E."/>
        </authorList>
    </citation>
    <scope>NUCLEOTIDE SEQUENCE [LARGE SCALE GENOMIC DNA]</scope>
    <source>
        <strain evidence="8 9">A2P</strain>
    </source>
</reference>
<dbReference type="AlphaFoldDB" id="A0A1X7EC40"/>
<evidence type="ECO:0000313" key="8">
    <source>
        <dbReference type="EMBL" id="SMF31397.1"/>
    </source>
</evidence>
<dbReference type="OrthoDB" id="9808603at2"/>
<dbReference type="PROSITE" id="PS51007">
    <property type="entry name" value="CYTC"/>
    <property type="match status" value="2"/>
</dbReference>
<dbReference type="PANTHER" id="PTHR33751:SF9">
    <property type="entry name" value="CYTOCHROME C4"/>
    <property type="match status" value="1"/>
</dbReference>
<dbReference type="Gene3D" id="1.10.760.10">
    <property type="entry name" value="Cytochrome c-like domain"/>
    <property type="match status" value="3"/>
</dbReference>
<sequence length="389" mass="42219">MWRTLKTLAIAGVAAGIGGLLFAWSGLYSVAASKAHWTPVEMFFEMAMRSSVETHAASVGEPPDLDDPALVRRGAGHYEDGCAPCHGAPDTPRNPISRHMMPEPPYLPDKVAEWEPRELYWITLHGIKYAGMPAWPAQQRKDEPWAVTAFLLRLKGMSAEEYHSLAFGRAQADDHARVTELTGPTSGPMSRGLGETLQDCARCHGYDGNGDGNDAFPRIAGQSPDYLRETLQAYADGNRFSGIMQPVAAGLDDDAIRTLAEHYAAQKPATPTVETADPEPELLELGRRIAASGAPDDGVAACSGCHGGTADDSRYARDPRYPSLDGQHASYIAAQLRLWRDGAHGNTALSRIMEAAVRRMTDEQIDAVAEYYSRRAPERAMVKGEDGKS</sequence>
<dbReference type="PANTHER" id="PTHR33751">
    <property type="entry name" value="CBB3-TYPE CYTOCHROME C OXIDASE SUBUNIT FIXP"/>
    <property type="match status" value="1"/>
</dbReference>
<keyword evidence="1" id="KW-0813">Transport</keyword>
<dbReference type="InterPro" id="IPR036909">
    <property type="entry name" value="Cyt_c-like_dom_sf"/>
</dbReference>
<evidence type="ECO:0000256" key="1">
    <source>
        <dbReference type="ARBA" id="ARBA00022448"/>
    </source>
</evidence>
<organism evidence="8 9">
    <name type="scientific">Azospirillum oryzae</name>
    <dbReference type="NCBI Taxonomy" id="286727"/>
    <lineage>
        <taxon>Bacteria</taxon>
        <taxon>Pseudomonadati</taxon>
        <taxon>Pseudomonadota</taxon>
        <taxon>Alphaproteobacteria</taxon>
        <taxon>Rhodospirillales</taxon>
        <taxon>Azospirillaceae</taxon>
        <taxon>Azospirillum</taxon>
    </lineage>
</organism>
<evidence type="ECO:0000256" key="5">
    <source>
        <dbReference type="ARBA" id="ARBA00023004"/>
    </source>
</evidence>
<dbReference type="InterPro" id="IPR050597">
    <property type="entry name" value="Cytochrome_c_Oxidase_Subunit"/>
</dbReference>
<dbReference type="Pfam" id="PF13442">
    <property type="entry name" value="Cytochrome_CBB3"/>
    <property type="match status" value="1"/>
</dbReference>
<evidence type="ECO:0000256" key="2">
    <source>
        <dbReference type="ARBA" id="ARBA00022617"/>
    </source>
</evidence>
<dbReference type="Pfam" id="PF00034">
    <property type="entry name" value="Cytochrom_C"/>
    <property type="match status" value="2"/>
</dbReference>
<dbReference type="GO" id="GO:0046872">
    <property type="term" value="F:metal ion binding"/>
    <property type="evidence" value="ECO:0007669"/>
    <property type="project" value="UniProtKB-KW"/>
</dbReference>
<evidence type="ECO:0000256" key="6">
    <source>
        <dbReference type="PROSITE-ProRule" id="PRU00433"/>
    </source>
</evidence>
<evidence type="ECO:0000313" key="9">
    <source>
        <dbReference type="Proteomes" id="UP000192936"/>
    </source>
</evidence>